<feature type="domain" description="DUF7728" evidence="3">
    <location>
        <begin position="48"/>
        <end position="178"/>
    </location>
</feature>
<dbReference type="RefSeq" id="XP_013318508.1">
    <property type="nucleotide sequence ID" value="XM_013463054.1"/>
</dbReference>
<dbReference type="AlphaFoldDB" id="A0A0D2FCY5"/>
<dbReference type="EMBL" id="KN847318">
    <property type="protein sequence ID" value="KIW57924.1"/>
    <property type="molecule type" value="Genomic_DNA"/>
</dbReference>
<accession>A0A0D2FCY5</accession>
<keyword evidence="1" id="KW-1133">Transmembrane helix</keyword>
<evidence type="ECO:0000313" key="5">
    <source>
        <dbReference type="Proteomes" id="UP000054342"/>
    </source>
</evidence>
<gene>
    <name evidence="4" type="ORF">PV05_02480</name>
</gene>
<dbReference type="GeneID" id="25324388"/>
<proteinExistence type="predicted"/>
<dbReference type="HOGENOM" id="CLU_051864_0_0_1"/>
<evidence type="ECO:0000259" key="3">
    <source>
        <dbReference type="Pfam" id="PF24854"/>
    </source>
</evidence>
<dbReference type="InterPro" id="IPR056145">
    <property type="entry name" value="DUF7728"/>
</dbReference>
<feature type="transmembrane region" description="Helical" evidence="1">
    <location>
        <begin position="281"/>
        <end position="311"/>
    </location>
</feature>
<dbReference type="OrthoDB" id="5409353at2759"/>
<keyword evidence="2" id="KW-0732">Signal</keyword>
<protein>
    <recommendedName>
        <fullName evidence="3">DUF7728 domain-containing protein</fullName>
    </recommendedName>
</protein>
<dbReference type="Proteomes" id="UP000054342">
    <property type="component" value="Unassembled WGS sequence"/>
</dbReference>
<reference evidence="4 5" key="1">
    <citation type="submission" date="2015-01" db="EMBL/GenBank/DDBJ databases">
        <title>The Genome Sequence of Exophiala xenobiotica CBS118157.</title>
        <authorList>
            <consortium name="The Broad Institute Genomics Platform"/>
            <person name="Cuomo C."/>
            <person name="de Hoog S."/>
            <person name="Gorbushina A."/>
            <person name="Stielow B."/>
            <person name="Teixiera M."/>
            <person name="Abouelleil A."/>
            <person name="Chapman S.B."/>
            <person name="Priest M."/>
            <person name="Young S.K."/>
            <person name="Wortman J."/>
            <person name="Nusbaum C."/>
            <person name="Birren B."/>
        </authorList>
    </citation>
    <scope>NUCLEOTIDE SEQUENCE [LARGE SCALE GENOMIC DNA]</scope>
    <source>
        <strain evidence="4 5">CBS 118157</strain>
    </source>
</reference>
<keyword evidence="5" id="KW-1185">Reference proteome</keyword>
<feature type="chain" id="PRO_5005428001" description="DUF7728 domain-containing protein" evidence="2">
    <location>
        <begin position="19"/>
        <end position="368"/>
    </location>
</feature>
<name>A0A0D2FCY5_9EURO</name>
<keyword evidence="1" id="KW-0812">Transmembrane</keyword>
<organism evidence="4 5">
    <name type="scientific">Exophiala xenobiotica</name>
    <dbReference type="NCBI Taxonomy" id="348802"/>
    <lineage>
        <taxon>Eukaryota</taxon>
        <taxon>Fungi</taxon>
        <taxon>Dikarya</taxon>
        <taxon>Ascomycota</taxon>
        <taxon>Pezizomycotina</taxon>
        <taxon>Eurotiomycetes</taxon>
        <taxon>Chaetothyriomycetidae</taxon>
        <taxon>Chaetothyriales</taxon>
        <taxon>Herpotrichiellaceae</taxon>
        <taxon>Exophiala</taxon>
    </lineage>
</organism>
<evidence type="ECO:0000256" key="2">
    <source>
        <dbReference type="SAM" id="SignalP"/>
    </source>
</evidence>
<dbReference type="PANTHER" id="PTHR40622:SF1">
    <property type="match status" value="1"/>
</dbReference>
<dbReference type="PANTHER" id="PTHR40622">
    <property type="match status" value="1"/>
</dbReference>
<dbReference type="Pfam" id="PF24854">
    <property type="entry name" value="DUF7728"/>
    <property type="match status" value="1"/>
</dbReference>
<sequence length="368" mass="40510">MHLAPALVACALSSRASAFLLPLEVTEAAERADIQVKPPPGVVMTGGSVDLDCPHCPYFGLENPTEPQFGVDSKIQLEFVIDAQNRLTINDFPVFPHDMNAAASSPFVVTTRQIRREDGQETDPVQMDFAFETLQPINSVQDPAVTVLPTRFTVLGLQGHPVKVDTIAIDLLQTPDQTAIARFVQIPFEQTPGATTCDPSAKWSLCRLRAIIAARLQNIMSAAKARAHGAKGWMKDGKGCHGKKFGGIAKHHGHKHHTGGWHRHHRFHRLGHILHQTLRFFVIPALLGIVGGLMASAVGMLVGQMISYLWIRFHRRGQRGSANVRVVEFIITEDEKDPLMTEDIPPPPKYQDLEAAAEGVEAVRDEKH</sequence>
<keyword evidence="1" id="KW-0472">Membrane</keyword>
<evidence type="ECO:0000313" key="4">
    <source>
        <dbReference type="EMBL" id="KIW57924.1"/>
    </source>
</evidence>
<feature type="signal peptide" evidence="2">
    <location>
        <begin position="1"/>
        <end position="18"/>
    </location>
</feature>
<evidence type="ECO:0000256" key="1">
    <source>
        <dbReference type="SAM" id="Phobius"/>
    </source>
</evidence>